<dbReference type="Proteomes" id="UP000191094">
    <property type="component" value="Unassembled WGS sequence"/>
</dbReference>
<evidence type="ECO:0000313" key="3">
    <source>
        <dbReference type="EMBL" id="OOS20276.1"/>
    </source>
</evidence>
<keyword evidence="2" id="KW-1133">Transmembrane helix</keyword>
<feature type="transmembrane region" description="Helical" evidence="2">
    <location>
        <begin position="230"/>
        <end position="251"/>
    </location>
</feature>
<evidence type="ECO:0000256" key="2">
    <source>
        <dbReference type="SAM" id="Phobius"/>
    </source>
</evidence>
<feature type="transmembrane region" description="Helical" evidence="2">
    <location>
        <begin position="258"/>
        <end position="278"/>
    </location>
</feature>
<feature type="transmembrane region" description="Helical" evidence="2">
    <location>
        <begin position="298"/>
        <end position="316"/>
    </location>
</feature>
<dbReference type="Pfam" id="PF04018">
    <property type="entry name" value="VCA0040-like"/>
    <property type="match status" value="1"/>
</dbReference>
<dbReference type="PANTHER" id="PTHR37308:SF1">
    <property type="entry name" value="POLYPRENYL-PHOSPHATE TRANSPORTER"/>
    <property type="match status" value="1"/>
</dbReference>
<accession>A0A1T0CD68</accession>
<name>A0A1T0CD68_9GAMM</name>
<feature type="region of interest" description="Disordered" evidence="1">
    <location>
        <begin position="1"/>
        <end position="25"/>
    </location>
</feature>
<keyword evidence="4" id="KW-1185">Reference proteome</keyword>
<gene>
    <name evidence="3" type="ORF">B0682_07640</name>
</gene>
<feature type="transmembrane region" description="Helical" evidence="2">
    <location>
        <begin position="96"/>
        <end position="121"/>
    </location>
</feature>
<organism evidence="3 4">
    <name type="scientific">Lwoffella lincolnii</name>
    <dbReference type="NCBI Taxonomy" id="90241"/>
    <lineage>
        <taxon>Bacteria</taxon>
        <taxon>Pseudomonadati</taxon>
        <taxon>Pseudomonadota</taxon>
        <taxon>Gammaproteobacteria</taxon>
        <taxon>Moraxellales</taxon>
        <taxon>Moraxellaceae</taxon>
        <taxon>Lwoffella</taxon>
    </lineage>
</organism>
<reference evidence="3 4" key="1">
    <citation type="submission" date="2017-02" db="EMBL/GenBank/DDBJ databases">
        <title>Draft genome sequence of Moraxella lincolnii CCUG 9405T type strain.</title>
        <authorList>
            <person name="Salva-Serra F."/>
            <person name="Engstrom-Jakobsson H."/>
            <person name="Thorell K."/>
            <person name="Jaen-Luchoro D."/>
            <person name="Gonzales-Siles L."/>
            <person name="Karlsson R."/>
            <person name="Yazdan S."/>
            <person name="Boulund F."/>
            <person name="Johnning A."/>
            <person name="Engstrand L."/>
            <person name="Kristiansson E."/>
            <person name="Moore E."/>
        </authorList>
    </citation>
    <scope>NUCLEOTIDE SEQUENCE [LARGE SCALE GENOMIC DNA]</scope>
    <source>
        <strain evidence="3 4">CCUG 9405</strain>
    </source>
</reference>
<comment type="caution">
    <text evidence="3">The sequence shown here is derived from an EMBL/GenBank/DDBJ whole genome shotgun (WGS) entry which is preliminary data.</text>
</comment>
<proteinExistence type="predicted"/>
<feature type="transmembrane region" description="Helical" evidence="2">
    <location>
        <begin position="133"/>
        <end position="154"/>
    </location>
</feature>
<dbReference type="STRING" id="90241.B0682_07640"/>
<dbReference type="InterPro" id="IPR007163">
    <property type="entry name" value="VCA0040-like"/>
</dbReference>
<feature type="transmembrane region" description="Helical" evidence="2">
    <location>
        <begin position="33"/>
        <end position="59"/>
    </location>
</feature>
<sequence>MTKPNQPPQTHAIHSSAHIQLPSPQKDSKHDLLLVYFKGMAMGAADIVPGVSGGTIALIAGIYQRLINALSSMTLGLIATWQHTYQAYGIKGGISAIWRALDGTFLLCLLAGIITSFAVLANLVRHLLTHQPLAIWSFFFGLVMATVVVLLGQIERWNVARVGLFVLGATMAVMISLLPFVSATPSLPYLFFAGAIAICAMILPGISGSFILLLLGVYEVILDAVHRMDIGIILTVVAGMVTGLLLFTKFLKWLLVHYYQGTLVLLTGFIAGSLVKIWPWQVDAVHFLPWQYPDGARWGMTLGLMGLGMVSVLLLTKLGSQKQTS</sequence>
<dbReference type="OrthoDB" id="9793746at2"/>
<evidence type="ECO:0000256" key="1">
    <source>
        <dbReference type="SAM" id="MobiDB-lite"/>
    </source>
</evidence>
<dbReference type="PANTHER" id="PTHR37308">
    <property type="entry name" value="INTEGRAL MEMBRANE PROTEIN"/>
    <property type="match status" value="1"/>
</dbReference>
<feature type="transmembrane region" description="Helical" evidence="2">
    <location>
        <begin position="66"/>
        <end position="84"/>
    </location>
</feature>
<evidence type="ECO:0000313" key="4">
    <source>
        <dbReference type="Proteomes" id="UP000191094"/>
    </source>
</evidence>
<feature type="transmembrane region" description="Helical" evidence="2">
    <location>
        <begin position="189"/>
        <end position="218"/>
    </location>
</feature>
<keyword evidence="2" id="KW-0812">Transmembrane</keyword>
<protein>
    <submittedName>
        <fullName evidence="3">DUF368 domain-containing protein</fullName>
    </submittedName>
</protein>
<dbReference type="AlphaFoldDB" id="A0A1T0CD68"/>
<keyword evidence="2" id="KW-0472">Membrane</keyword>
<feature type="transmembrane region" description="Helical" evidence="2">
    <location>
        <begin position="160"/>
        <end position="182"/>
    </location>
</feature>
<dbReference type="EMBL" id="MUYT01000009">
    <property type="protein sequence ID" value="OOS20276.1"/>
    <property type="molecule type" value="Genomic_DNA"/>
</dbReference>